<gene>
    <name evidence="2" type="ORF">GOMPHAMPRED_005668</name>
</gene>
<dbReference type="InterPro" id="IPR018814">
    <property type="entry name" value="DUF5427"/>
</dbReference>
<dbReference type="EMBL" id="CAJPDQ010000035">
    <property type="protein sequence ID" value="CAF9930477.1"/>
    <property type="molecule type" value="Genomic_DNA"/>
</dbReference>
<evidence type="ECO:0000313" key="2">
    <source>
        <dbReference type="EMBL" id="CAF9930477.1"/>
    </source>
</evidence>
<sequence>MTAKAPPKTATKTDEELLAELDQLGNDDVQQKAPTISKHKNKKSTGPSQEEQDLLAELDKLDTLAQARPPTSRPQTPRAAAGISTGRSSGEIANGTTTTTTTDDKAPLTLLRKSQESSRSFHQQSSSTPAEITSENAAATTGTAASEKKAESSSGGGGGGGGSWWGGLVATASAAVIQAQAMAKELQQHEEAQKWADQVKGNVGALRSYGKVVDKLLSLSLTRTIGGELRSMAIPTFSNILNTLAPPISSHEQLMIHITHDFIGYPSLDPLIYQTFSRVMAQVEGGELMVIQKGQESKQGKASNAPYRGSNTPGWNDGPWWRQSNETRDFGAISGLVEGTKLCRVSAESYANDYFAPVGGIEEATNSAARSVSESNPTRSSDIFLSIQAISYTADSHLFAGQTQKDETSAIAGPTTSENHLCFALYLYDPIHAITFHTISQAIPQRWTDWVNQTASSEENESSSSSNSLPEDIREIVNQGGVDAREWVSEWIEEVIALGVGILAQRYVAKRMGVGEGGLGRGKARDAAVEAGAGEAARAL</sequence>
<proteinExistence type="predicted"/>
<dbReference type="OrthoDB" id="5594977at2759"/>
<protein>
    <recommendedName>
        <fullName evidence="4">Maintenance of telomere capping protein 1</fullName>
    </recommendedName>
</protein>
<feature type="compositionally biased region" description="Polar residues" evidence="1">
    <location>
        <begin position="128"/>
        <end position="144"/>
    </location>
</feature>
<name>A0A8H3FSU6_9LECA</name>
<organism evidence="2 3">
    <name type="scientific">Gomphillus americanus</name>
    <dbReference type="NCBI Taxonomy" id="1940652"/>
    <lineage>
        <taxon>Eukaryota</taxon>
        <taxon>Fungi</taxon>
        <taxon>Dikarya</taxon>
        <taxon>Ascomycota</taxon>
        <taxon>Pezizomycotina</taxon>
        <taxon>Lecanoromycetes</taxon>
        <taxon>OSLEUM clade</taxon>
        <taxon>Ostropomycetidae</taxon>
        <taxon>Ostropales</taxon>
        <taxon>Graphidaceae</taxon>
        <taxon>Gomphilloideae</taxon>
        <taxon>Gomphillus</taxon>
    </lineage>
</organism>
<dbReference type="AlphaFoldDB" id="A0A8H3FSU6"/>
<evidence type="ECO:0000256" key="1">
    <source>
        <dbReference type="SAM" id="MobiDB-lite"/>
    </source>
</evidence>
<accession>A0A8H3FSU6</accession>
<feature type="region of interest" description="Disordered" evidence="1">
    <location>
        <begin position="22"/>
        <end position="159"/>
    </location>
</feature>
<dbReference type="Pfam" id="PF10310">
    <property type="entry name" value="DUF5427"/>
    <property type="match status" value="1"/>
</dbReference>
<keyword evidence="3" id="KW-1185">Reference proteome</keyword>
<feature type="region of interest" description="Disordered" evidence="1">
    <location>
        <begin position="296"/>
        <end position="320"/>
    </location>
</feature>
<evidence type="ECO:0008006" key="4">
    <source>
        <dbReference type="Google" id="ProtNLM"/>
    </source>
</evidence>
<feature type="compositionally biased region" description="Low complexity" evidence="1">
    <location>
        <begin position="117"/>
        <end position="127"/>
    </location>
</feature>
<comment type="caution">
    <text evidence="2">The sequence shown here is derived from an EMBL/GenBank/DDBJ whole genome shotgun (WGS) entry which is preliminary data.</text>
</comment>
<evidence type="ECO:0000313" key="3">
    <source>
        <dbReference type="Proteomes" id="UP000664169"/>
    </source>
</evidence>
<dbReference type="PANTHER" id="PTHR28265:SF1">
    <property type="entry name" value="MAINTENANCE OF TELOMERE CAPPING PROTEIN 1"/>
    <property type="match status" value="1"/>
</dbReference>
<dbReference type="PANTHER" id="PTHR28265">
    <property type="entry name" value="MAINTENANCE OF TELOMERE CAPPING PROTEIN 1"/>
    <property type="match status" value="1"/>
</dbReference>
<reference evidence="2" key="1">
    <citation type="submission" date="2021-03" db="EMBL/GenBank/DDBJ databases">
        <authorList>
            <person name="Tagirdzhanova G."/>
        </authorList>
    </citation>
    <scope>NUCLEOTIDE SEQUENCE</scope>
</reference>
<dbReference type="Proteomes" id="UP000664169">
    <property type="component" value="Unassembled WGS sequence"/>
</dbReference>